<dbReference type="Proteomes" id="UP000178859">
    <property type="component" value="Unassembled WGS sequence"/>
</dbReference>
<protein>
    <submittedName>
        <fullName evidence="1">Uncharacterized protein</fullName>
    </submittedName>
</protein>
<reference evidence="1 2" key="1">
    <citation type="journal article" date="2016" name="Nat. Commun.">
        <title>Thousands of microbial genomes shed light on interconnected biogeochemical processes in an aquifer system.</title>
        <authorList>
            <person name="Anantharaman K."/>
            <person name="Brown C.T."/>
            <person name="Hug L.A."/>
            <person name="Sharon I."/>
            <person name="Castelle C.J."/>
            <person name="Probst A.J."/>
            <person name="Thomas B.C."/>
            <person name="Singh A."/>
            <person name="Wilkins M.J."/>
            <person name="Karaoz U."/>
            <person name="Brodie E.L."/>
            <person name="Williams K.H."/>
            <person name="Hubbard S.S."/>
            <person name="Banfield J.F."/>
        </authorList>
    </citation>
    <scope>NUCLEOTIDE SEQUENCE [LARGE SCALE GENOMIC DNA]</scope>
</reference>
<dbReference type="AlphaFoldDB" id="A0A1F5MHD9"/>
<accession>A0A1F5MHD9</accession>
<evidence type="ECO:0000313" key="1">
    <source>
        <dbReference type="EMBL" id="OGE64786.1"/>
    </source>
</evidence>
<dbReference type="EMBL" id="MFDT01000040">
    <property type="protein sequence ID" value="OGE64786.1"/>
    <property type="molecule type" value="Genomic_DNA"/>
</dbReference>
<sequence length="193" mass="21054">MKKVVLILIFALGLVIAISVLNSGKQGASLVNPLTLKSPNKTLPSETFLEYNDLSGFSFSYPDNLSIAKNEASADKYADLTLSSKDVSGSLTLRIADSEFTSLEQWSKLNTGASKDVKLGNLKALEIQTSDRLLLGSLDQGILFTIEMPLLEKDFWTKVYDKILANFSFTVPEAAQDSTSSDDISFEGEEVVE</sequence>
<name>A0A1F5MHD9_9BACT</name>
<comment type="caution">
    <text evidence="1">The sequence shown here is derived from an EMBL/GenBank/DDBJ whole genome shotgun (WGS) entry which is preliminary data.</text>
</comment>
<evidence type="ECO:0000313" key="2">
    <source>
        <dbReference type="Proteomes" id="UP000178859"/>
    </source>
</evidence>
<gene>
    <name evidence="1" type="ORF">A3I48_01865</name>
</gene>
<proteinExistence type="predicted"/>
<organism evidence="1 2">
    <name type="scientific">Candidatus Daviesbacteria bacterium RIFCSPLOWO2_02_FULL_36_7</name>
    <dbReference type="NCBI Taxonomy" id="1797792"/>
    <lineage>
        <taxon>Bacteria</taxon>
        <taxon>Candidatus Daviesiibacteriota</taxon>
    </lineage>
</organism>